<dbReference type="eggNOG" id="COG0848">
    <property type="taxonomic scope" value="Bacteria"/>
</dbReference>
<gene>
    <name evidence="9" type="ordered locus">wcw_0118</name>
</gene>
<evidence type="ECO:0000256" key="7">
    <source>
        <dbReference type="RuleBase" id="RU003879"/>
    </source>
</evidence>
<evidence type="ECO:0000256" key="4">
    <source>
        <dbReference type="ARBA" id="ARBA00022692"/>
    </source>
</evidence>
<dbReference type="GO" id="GO:0005886">
    <property type="term" value="C:plasma membrane"/>
    <property type="evidence" value="ECO:0007669"/>
    <property type="project" value="UniProtKB-SubCell"/>
</dbReference>
<dbReference type="HOGENOM" id="CLU_1882053_0_0_0"/>
<feature type="transmembrane region" description="Helical" evidence="8">
    <location>
        <begin position="20"/>
        <end position="41"/>
    </location>
</feature>
<protein>
    <submittedName>
        <fullName evidence="9">Putative biopolymer transport protein TolR</fullName>
    </submittedName>
</protein>
<keyword evidence="5 8" id="KW-1133">Transmembrane helix</keyword>
<evidence type="ECO:0000313" key="10">
    <source>
        <dbReference type="Proteomes" id="UP000001505"/>
    </source>
</evidence>
<dbReference type="STRING" id="716544.wcw_0118"/>
<dbReference type="GO" id="GO:0015031">
    <property type="term" value="P:protein transport"/>
    <property type="evidence" value="ECO:0007669"/>
    <property type="project" value="UniProtKB-KW"/>
</dbReference>
<dbReference type="Proteomes" id="UP000001505">
    <property type="component" value="Chromosome"/>
</dbReference>
<dbReference type="Pfam" id="PF02472">
    <property type="entry name" value="ExbD"/>
    <property type="match status" value="1"/>
</dbReference>
<keyword evidence="4 7" id="KW-0812">Transmembrane</keyword>
<dbReference type="OrthoDB" id="21549at2"/>
<evidence type="ECO:0000313" key="9">
    <source>
        <dbReference type="EMBL" id="ADI37493.1"/>
    </source>
</evidence>
<keyword evidence="3" id="KW-1003">Cell membrane</keyword>
<evidence type="ECO:0000256" key="3">
    <source>
        <dbReference type="ARBA" id="ARBA00022475"/>
    </source>
</evidence>
<dbReference type="AlphaFoldDB" id="D6YTN2"/>
<keyword evidence="7" id="KW-0653">Protein transport</keyword>
<comment type="similarity">
    <text evidence="2 7">Belongs to the ExbD/TolR family.</text>
</comment>
<name>D6YTN2_WADCW</name>
<keyword evidence="7" id="KW-0813">Transport</keyword>
<dbReference type="RefSeq" id="WP_013181221.1">
    <property type="nucleotide sequence ID" value="NC_014225.1"/>
</dbReference>
<dbReference type="Gene3D" id="3.30.420.270">
    <property type="match status" value="1"/>
</dbReference>
<keyword evidence="6 8" id="KW-0472">Membrane</keyword>
<evidence type="ECO:0000256" key="6">
    <source>
        <dbReference type="ARBA" id="ARBA00023136"/>
    </source>
</evidence>
<evidence type="ECO:0000256" key="8">
    <source>
        <dbReference type="SAM" id="Phobius"/>
    </source>
</evidence>
<sequence>MARRGIRHRREEGERPAVDLTPLVDVVFSILIMFIIVAPMLNLDRVELAEGAKEAKSSDVSVRDSSLVTIHVREDNSIWINQKLVDAVHLPEILKQERQRHPDARPQLYHDRRAQFGTYQIVKNALESAGFEQLDIILKPV</sequence>
<evidence type="ECO:0000256" key="5">
    <source>
        <dbReference type="ARBA" id="ARBA00022989"/>
    </source>
</evidence>
<evidence type="ECO:0000256" key="2">
    <source>
        <dbReference type="ARBA" id="ARBA00005811"/>
    </source>
</evidence>
<dbReference type="PANTHER" id="PTHR30558">
    <property type="entry name" value="EXBD MEMBRANE COMPONENT OF PMF-DRIVEN MACROMOLECULE IMPORT SYSTEM"/>
    <property type="match status" value="1"/>
</dbReference>
<accession>D6YTN2</accession>
<dbReference type="InterPro" id="IPR003400">
    <property type="entry name" value="ExbD"/>
</dbReference>
<proteinExistence type="inferred from homology"/>
<dbReference type="GO" id="GO:0022857">
    <property type="term" value="F:transmembrane transporter activity"/>
    <property type="evidence" value="ECO:0007669"/>
    <property type="project" value="InterPro"/>
</dbReference>
<dbReference type="PANTHER" id="PTHR30558:SF7">
    <property type="entry name" value="TOL-PAL SYSTEM PROTEIN TOLR"/>
    <property type="match status" value="1"/>
</dbReference>
<dbReference type="KEGG" id="wch:wcw_0118"/>
<organism evidence="9 10">
    <name type="scientific">Waddlia chondrophila (strain ATCC VR-1470 / WSU 86-1044)</name>
    <dbReference type="NCBI Taxonomy" id="716544"/>
    <lineage>
        <taxon>Bacteria</taxon>
        <taxon>Pseudomonadati</taxon>
        <taxon>Chlamydiota</taxon>
        <taxon>Chlamydiia</taxon>
        <taxon>Parachlamydiales</taxon>
        <taxon>Waddliaceae</taxon>
        <taxon>Waddlia</taxon>
    </lineage>
</organism>
<keyword evidence="10" id="KW-1185">Reference proteome</keyword>
<reference evidence="9 10" key="1">
    <citation type="journal article" date="2010" name="PLoS ONE">
        <title>The Waddlia genome: a window into chlamydial biology.</title>
        <authorList>
            <person name="Bertelli C."/>
            <person name="Collyn F."/>
            <person name="Croxatto A."/>
            <person name="Ruckert C."/>
            <person name="Polkinghorne A."/>
            <person name="Kebbi-Beghdadi C."/>
            <person name="Goesmann A."/>
            <person name="Vaughan L."/>
            <person name="Greub G."/>
        </authorList>
    </citation>
    <scope>NUCLEOTIDE SEQUENCE [LARGE SCALE GENOMIC DNA]</scope>
    <source>
        <strain evidence="10">ATCC VR-1470 / WSU 86-1044</strain>
    </source>
</reference>
<comment type="subcellular location">
    <subcellularLocation>
        <location evidence="1">Cell membrane</location>
        <topology evidence="1">Single-pass membrane protein</topology>
    </subcellularLocation>
    <subcellularLocation>
        <location evidence="7">Cell membrane</location>
        <topology evidence="7">Single-pass type II membrane protein</topology>
    </subcellularLocation>
</comment>
<dbReference type="EMBL" id="CP001928">
    <property type="protein sequence ID" value="ADI37493.1"/>
    <property type="molecule type" value="Genomic_DNA"/>
</dbReference>
<evidence type="ECO:0000256" key="1">
    <source>
        <dbReference type="ARBA" id="ARBA00004162"/>
    </source>
</evidence>